<organism evidence="2 3">
    <name type="scientific">Clostridium intestinale</name>
    <dbReference type="NCBI Taxonomy" id="36845"/>
    <lineage>
        <taxon>Bacteria</taxon>
        <taxon>Bacillati</taxon>
        <taxon>Bacillota</taxon>
        <taxon>Clostridia</taxon>
        <taxon>Eubacteriales</taxon>
        <taxon>Clostridiaceae</taxon>
        <taxon>Clostridium</taxon>
    </lineage>
</organism>
<feature type="transmembrane region" description="Helical" evidence="1">
    <location>
        <begin position="6"/>
        <end position="30"/>
    </location>
</feature>
<gene>
    <name evidence="2" type="ORF">HZF06_02810</name>
</gene>
<feature type="transmembrane region" description="Helical" evidence="1">
    <location>
        <begin position="75"/>
        <end position="100"/>
    </location>
</feature>
<reference evidence="2 3" key="1">
    <citation type="submission" date="2020-07" db="EMBL/GenBank/DDBJ databases">
        <title>Electron transfer.</title>
        <authorList>
            <person name="Huang L."/>
            <person name="Liu X."/>
            <person name="Zhou S."/>
        </authorList>
    </citation>
    <scope>NUCLEOTIDE SEQUENCE [LARGE SCALE GENOMIC DNA]</scope>
    <source>
        <strain evidence="2 3">Lx1</strain>
    </source>
</reference>
<protein>
    <submittedName>
        <fullName evidence="2">Carotenoid biosynthesis protein</fullName>
    </submittedName>
</protein>
<feature type="transmembrane region" description="Helical" evidence="1">
    <location>
        <begin position="195"/>
        <end position="217"/>
    </location>
</feature>
<feature type="transmembrane region" description="Helical" evidence="1">
    <location>
        <begin position="163"/>
        <end position="183"/>
    </location>
</feature>
<feature type="transmembrane region" description="Helical" evidence="1">
    <location>
        <begin position="112"/>
        <end position="130"/>
    </location>
</feature>
<sequence length="328" mass="37659">MENITLVPVWLIQDILVLIIATLMIFYIINNEERPKIVLMQFIGFVFFYAAAFENVAVSMGLMGNEGFYAYGRSILMIFNIPLTVPIIEFLIVYSTLRVLKTINIPSWTKPFITGLSAMIFDFSLDPVAVKQIFQTSEGIIARWSYYPIPGEPVIYGEPVMNFTGWIYIAGYWTAFILIGEWWHKKKGYNNLIGYIYPILASILSLVCLVSPLSNFFNFMGPFFPRTSNMQWVMLIALSVITVGVLVLALVKFWDRRFVSTLNYKKDFPIMFTFLGFPLANTLFCVIGGYMEVLWLVILAELLLLLGWCGIYILNKKFFLKNEVLQTS</sequence>
<evidence type="ECO:0000313" key="3">
    <source>
        <dbReference type="Proteomes" id="UP000512286"/>
    </source>
</evidence>
<feature type="transmembrane region" description="Helical" evidence="1">
    <location>
        <begin position="296"/>
        <end position="314"/>
    </location>
</feature>
<keyword evidence="1" id="KW-0472">Membrane</keyword>
<name>A0A7D6W189_9CLOT</name>
<proteinExistence type="predicted"/>
<feature type="transmembrane region" description="Helical" evidence="1">
    <location>
        <begin position="42"/>
        <end position="63"/>
    </location>
</feature>
<dbReference type="Proteomes" id="UP000512286">
    <property type="component" value="Chromosome"/>
</dbReference>
<dbReference type="RefSeq" id="WP_181602341.1">
    <property type="nucleotide sequence ID" value="NZ_CP059378.1"/>
</dbReference>
<keyword evidence="1" id="KW-1133">Transmembrane helix</keyword>
<feature type="transmembrane region" description="Helical" evidence="1">
    <location>
        <begin position="272"/>
        <end position="290"/>
    </location>
</feature>
<accession>A0A7D6W189</accession>
<feature type="transmembrane region" description="Helical" evidence="1">
    <location>
        <begin position="229"/>
        <end position="251"/>
    </location>
</feature>
<dbReference type="AlphaFoldDB" id="A0A7D6W189"/>
<dbReference type="EMBL" id="CP059378">
    <property type="protein sequence ID" value="QLY80531.1"/>
    <property type="molecule type" value="Genomic_DNA"/>
</dbReference>
<evidence type="ECO:0000313" key="2">
    <source>
        <dbReference type="EMBL" id="QLY80531.1"/>
    </source>
</evidence>
<evidence type="ECO:0000256" key="1">
    <source>
        <dbReference type="SAM" id="Phobius"/>
    </source>
</evidence>
<keyword evidence="1" id="KW-0812">Transmembrane</keyword>
<dbReference type="KEGG" id="cint:HZF06_02810"/>